<keyword evidence="1" id="KW-1133">Transmembrane helix</keyword>
<feature type="transmembrane region" description="Helical" evidence="1">
    <location>
        <begin position="14"/>
        <end position="35"/>
    </location>
</feature>
<keyword evidence="1" id="KW-0812">Transmembrane</keyword>
<reference evidence="2 3" key="1">
    <citation type="submission" date="2015-12" db="EMBL/GenBank/DDBJ databases">
        <title>Haloprofundus marisrubri gen. nov., sp. nov., an extremely halophilic archaeon isolated from the Discovery deep brine-seawater interface in the Red Sea.</title>
        <authorList>
            <person name="Zhang G."/>
            <person name="Stingl U."/>
            <person name="Rashid M."/>
        </authorList>
    </citation>
    <scope>NUCLEOTIDE SEQUENCE [LARGE SCALE GENOMIC DNA]</scope>
    <source>
        <strain evidence="2 3">SB9</strain>
    </source>
</reference>
<dbReference type="Proteomes" id="UP000054387">
    <property type="component" value="Unassembled WGS sequence"/>
</dbReference>
<dbReference type="AlphaFoldDB" id="A0A0W1R605"/>
<keyword evidence="3" id="KW-1185">Reference proteome</keyword>
<gene>
    <name evidence="2" type="ORF">AUR64_18875</name>
</gene>
<evidence type="ECO:0000256" key="1">
    <source>
        <dbReference type="SAM" id="Phobius"/>
    </source>
</evidence>
<dbReference type="RefSeq" id="WP_058583024.1">
    <property type="nucleotide sequence ID" value="NZ_LOPU01000031.1"/>
</dbReference>
<accession>A0A0W1R605</accession>
<dbReference type="EMBL" id="LOPU01000031">
    <property type="protein sequence ID" value="KTG08304.1"/>
    <property type="molecule type" value="Genomic_DNA"/>
</dbReference>
<proteinExistence type="predicted"/>
<keyword evidence="1" id="KW-0472">Membrane</keyword>
<sequence length="162" mass="17265">MVTYHEVQRFRDTAICWVVLAVHLQALALVGLLLLGDGANLVRTAIVGVVLALPVVPLSTASLVTEVDTDGGVVRIRVAPFPWTRTVALADFTAVERIEDFPALGASLGVESALSGRKNTTYCLATAGGVRIRLRDSREIRLGSRRPAELFGTLDSVGVSGR</sequence>
<evidence type="ECO:0000313" key="2">
    <source>
        <dbReference type="EMBL" id="KTG08304.1"/>
    </source>
</evidence>
<protein>
    <recommendedName>
        <fullName evidence="4">Bacterial Pleckstrin homology domain-containing protein</fullName>
    </recommendedName>
</protein>
<evidence type="ECO:0008006" key="4">
    <source>
        <dbReference type="Google" id="ProtNLM"/>
    </source>
</evidence>
<name>A0A0W1R605_9EURY</name>
<organism evidence="2 3">
    <name type="scientific">Haloprofundus marisrubri</name>
    <dbReference type="NCBI Taxonomy" id="1514971"/>
    <lineage>
        <taxon>Archaea</taxon>
        <taxon>Methanobacteriati</taxon>
        <taxon>Methanobacteriota</taxon>
        <taxon>Stenosarchaea group</taxon>
        <taxon>Halobacteria</taxon>
        <taxon>Halobacteriales</taxon>
        <taxon>Haloferacaceae</taxon>
        <taxon>Haloprofundus</taxon>
    </lineage>
</organism>
<comment type="caution">
    <text evidence="2">The sequence shown here is derived from an EMBL/GenBank/DDBJ whole genome shotgun (WGS) entry which is preliminary data.</text>
</comment>
<evidence type="ECO:0000313" key="3">
    <source>
        <dbReference type="Proteomes" id="UP000054387"/>
    </source>
</evidence>
<feature type="transmembrane region" description="Helical" evidence="1">
    <location>
        <begin position="41"/>
        <end position="65"/>
    </location>
</feature>